<keyword evidence="6" id="KW-0479">Metal-binding</keyword>
<evidence type="ECO:0000256" key="9">
    <source>
        <dbReference type="ARBA" id="ARBA00022786"/>
    </source>
</evidence>
<dbReference type="Pfam" id="PF01424">
    <property type="entry name" value="R3H"/>
    <property type="match status" value="1"/>
</dbReference>
<gene>
    <name evidence="23" type="primary">LOC120028127</name>
</gene>
<evidence type="ECO:0000256" key="8">
    <source>
        <dbReference type="ARBA" id="ARBA00022771"/>
    </source>
</evidence>
<accession>A0A8U0TUV9</accession>
<dbReference type="SUPFAM" id="SSF57850">
    <property type="entry name" value="RING/U-box"/>
    <property type="match status" value="1"/>
</dbReference>
<proteinExistence type="inferred from homology"/>
<feature type="region of interest" description="Disordered" evidence="18">
    <location>
        <begin position="1095"/>
        <end position="1118"/>
    </location>
</feature>
<keyword evidence="22" id="KW-1185">Reference proteome</keyword>
<evidence type="ECO:0000256" key="7">
    <source>
        <dbReference type="ARBA" id="ARBA00022737"/>
    </source>
</evidence>
<feature type="compositionally biased region" description="Polar residues" evidence="18">
    <location>
        <begin position="40"/>
        <end position="52"/>
    </location>
</feature>
<dbReference type="SMART" id="SM00438">
    <property type="entry name" value="ZnF_NFX"/>
    <property type="match status" value="9"/>
</dbReference>
<evidence type="ECO:0000313" key="23">
    <source>
        <dbReference type="RefSeq" id="XP_038829248.1"/>
    </source>
</evidence>
<name>A0A8U0TUV9_SALNM</name>
<dbReference type="GeneID" id="120028127"/>
<evidence type="ECO:0000256" key="4">
    <source>
        <dbReference type="ARBA" id="ARBA00022553"/>
    </source>
</evidence>
<dbReference type="GO" id="GO:0000977">
    <property type="term" value="F:RNA polymerase II transcription regulatory region sequence-specific DNA binding"/>
    <property type="evidence" value="ECO:0007669"/>
    <property type="project" value="TreeGrafter"/>
</dbReference>
<keyword evidence="5" id="KW-0808">Transferase</keyword>
<dbReference type="GO" id="GO:0016740">
    <property type="term" value="F:transferase activity"/>
    <property type="evidence" value="ECO:0007669"/>
    <property type="project" value="UniProtKB-KW"/>
</dbReference>
<dbReference type="PANTHER" id="PTHR12360">
    <property type="entry name" value="NUCLEAR TRANSCRIPTION FACTOR, X-BOX BINDING 1 NFX1"/>
    <property type="match status" value="1"/>
</dbReference>
<keyword evidence="4" id="KW-0597">Phosphoprotein</keyword>
<evidence type="ECO:0000256" key="11">
    <source>
        <dbReference type="ARBA" id="ARBA00023015"/>
    </source>
</evidence>
<keyword evidence="8 17" id="KW-0863">Zinc-finger</keyword>
<evidence type="ECO:0000256" key="14">
    <source>
        <dbReference type="ARBA" id="ARBA00023242"/>
    </source>
</evidence>
<keyword evidence="11" id="KW-0805">Transcription regulation</keyword>
<dbReference type="KEGG" id="snh:120028127"/>
<feature type="compositionally biased region" description="Basic and acidic residues" evidence="18">
    <location>
        <begin position="223"/>
        <end position="233"/>
    </location>
</feature>
<protein>
    <recommendedName>
        <fullName evidence="15">Transcriptional repressor NF-X1</fullName>
    </recommendedName>
    <alternativeName>
        <fullName evidence="16">Nuclear transcription factor, X box-binding protein 1</fullName>
    </alternativeName>
</protein>
<dbReference type="InterPro" id="IPR000967">
    <property type="entry name" value="Znf_NFX1"/>
</dbReference>
<dbReference type="CDD" id="cd02643">
    <property type="entry name" value="R3H_NF-X1"/>
    <property type="match status" value="1"/>
</dbReference>
<evidence type="ECO:0000256" key="6">
    <source>
        <dbReference type="ARBA" id="ARBA00022723"/>
    </source>
</evidence>
<keyword evidence="3" id="KW-0678">Repressor</keyword>
<dbReference type="InterPro" id="IPR019787">
    <property type="entry name" value="Znf_PHD-finger"/>
</dbReference>
<dbReference type="Gene3D" id="3.30.1370.50">
    <property type="entry name" value="R3H-like domain"/>
    <property type="match status" value="1"/>
</dbReference>
<feature type="domain" description="RING-type" evidence="20">
    <location>
        <begin position="361"/>
        <end position="413"/>
    </location>
</feature>
<feature type="compositionally biased region" description="Basic and acidic residues" evidence="18">
    <location>
        <begin position="272"/>
        <end position="305"/>
    </location>
</feature>
<dbReference type="AlphaFoldDB" id="A0A8U0TUV9"/>
<evidence type="ECO:0000313" key="22">
    <source>
        <dbReference type="Proteomes" id="UP000808372"/>
    </source>
</evidence>
<feature type="compositionally biased region" description="Polar residues" evidence="18">
    <location>
        <begin position="1"/>
        <end position="10"/>
    </location>
</feature>
<dbReference type="InterPro" id="IPR034078">
    <property type="entry name" value="NFX1_fam"/>
</dbReference>
<dbReference type="InterPro" id="IPR036867">
    <property type="entry name" value="R3H_dom_sf"/>
</dbReference>
<dbReference type="PROSITE" id="PS50016">
    <property type="entry name" value="ZF_PHD_2"/>
    <property type="match status" value="1"/>
</dbReference>
<evidence type="ECO:0000259" key="20">
    <source>
        <dbReference type="PROSITE" id="PS50089"/>
    </source>
</evidence>
<feature type="domain" description="R3H" evidence="21">
    <location>
        <begin position="1006"/>
        <end position="1074"/>
    </location>
</feature>
<dbReference type="PROSITE" id="PS51061">
    <property type="entry name" value="R3H"/>
    <property type="match status" value="1"/>
</dbReference>
<dbReference type="PANTHER" id="PTHR12360:SF12">
    <property type="entry name" value="TRANSCRIPTIONAL REPRESSOR NF-X1"/>
    <property type="match status" value="1"/>
</dbReference>
<dbReference type="InterPro" id="IPR034076">
    <property type="entry name" value="R3H_NF-X1"/>
</dbReference>
<feature type="region of interest" description="Disordered" evidence="18">
    <location>
        <begin position="75"/>
        <end position="344"/>
    </location>
</feature>
<dbReference type="InterPro" id="IPR001841">
    <property type="entry name" value="Znf_RING"/>
</dbReference>
<sequence>MAECSVTDSLDLNPDGPSSRQKHNQHQSRRGRARVDHNRTWSSPNDYVPLPQQQQDHFHHGVKSSHVHDNVLVNFHPPPHHREDVQRGRGRGGNGSCGSGGRGSRGRNPRWNRPGVEIGTGPLGIPGGHHGLVGGGGGYMPGPRHMERGPPIDGPSWRRDPGGRGGEVGPAHEDHQDTRPKKPRRFSQEPRRGERSSKGPPHSLDKQENQENHATGGGGGRWDPVEPREETRSLEMGTRNRKGGRTEDRKPHVDPRKKFQEPKRSQGPIKEYPQERKEPERGASGRDVLPAHHDKLGPSTEEKPNWRGQGKCTPLQDRGQRRTPNYDYRPGQKRGDNMPNKSKETQTGCLIEQLSEEKYECMVCCEVIRVMAPVWSCLSCFHVFHLNCIKKWARSPASQADETNDGWRCPACQNVVFQPPNTYKCFCGKVTNPEFQRSEIPHSCGDMCGKKRSGADCKHPCNILCHPGPCPQCPAFVTKACICGRTSQPMRCGQATAIHCDKQCDLILNCTEHTCTQACHSGLCQPCQLQVQQVCYCGVVSREVLCGTDNDCFDGSGHFSCQQPCGKLLDCEAHRCKQVCHRGPCQPCPRSPRLVRSCPCGQTALAKLLGYPERRSCSDPIPSCGKTCNKPLPCGSNETIHICEKLCHEGCCGPCSLTSTIKCRCGSKINDVPCATIQNEDGLIFTCEKRCLKKRSCGRHKCGELCCVGAEHTCSLVCGYKLNCGLHRCQEFCHRGNCQPCWQTSFDELACHCGGTVLFPPIACGTKPLECKNLCTRRHKCDHQVFHNCHSEEKCPPCTYLTQKWCMGKHERRSNIPCHLQDISCGLTCNKVLLCDLHRCRRICHRGECLAEGACRQPCVLPRADCGHPCNAPCHKGTSCPRKTCTAKVALQCDCGRRKETVVCTEAASAHQSGSQYVSLCCRYAAIAMASKLSDMQLGDSVDIGLITKKEMKQTKLECDEGCAALERNRRLAVALQIYPSVDPFNIRTSSSTYSDSLRVDARKDLKFVSEVEEEIKNLVELASKGKQSKRSHCFPPMNREHRKIVHELAEVYNVESVSYDSEPKRNVVITAIRGKSACPNSTLTSLIERDTGVSRAPPPIAHIKQHSSKTDGVSSWSKAVKEEPAIDYFDVQD</sequence>
<dbReference type="Pfam" id="PF01422">
    <property type="entry name" value="zf-NF-X1"/>
    <property type="match status" value="8"/>
</dbReference>
<feature type="compositionally biased region" description="Gly residues" evidence="18">
    <location>
        <begin position="91"/>
        <end position="103"/>
    </location>
</feature>
<feature type="region of interest" description="Disordered" evidence="18">
    <location>
        <begin position="1"/>
        <end position="52"/>
    </location>
</feature>
<dbReference type="GO" id="GO:0005634">
    <property type="term" value="C:nucleus"/>
    <property type="evidence" value="ECO:0007669"/>
    <property type="project" value="UniProtKB-SubCell"/>
</dbReference>
<evidence type="ECO:0000259" key="21">
    <source>
        <dbReference type="PROSITE" id="PS51061"/>
    </source>
</evidence>
<dbReference type="GO" id="GO:0008270">
    <property type="term" value="F:zinc ion binding"/>
    <property type="evidence" value="ECO:0007669"/>
    <property type="project" value="UniProtKB-KW"/>
</dbReference>
<evidence type="ECO:0000256" key="1">
    <source>
        <dbReference type="ARBA" id="ARBA00004123"/>
    </source>
</evidence>
<reference evidence="23" key="1">
    <citation type="submission" date="2025-08" db="UniProtKB">
        <authorList>
            <consortium name="RefSeq"/>
        </authorList>
    </citation>
    <scope>IDENTIFICATION</scope>
    <source>
        <tissue evidence="23">White muscle</tissue>
    </source>
</reference>
<feature type="domain" description="PHD-type" evidence="19">
    <location>
        <begin position="358"/>
        <end position="415"/>
    </location>
</feature>
<keyword evidence="7" id="KW-0677">Repeat</keyword>
<feature type="compositionally biased region" description="Basic and acidic residues" evidence="18">
    <location>
        <begin position="170"/>
        <end position="211"/>
    </location>
</feature>
<feature type="compositionally biased region" description="Basic and acidic residues" evidence="18">
    <location>
        <begin position="333"/>
        <end position="344"/>
    </location>
</feature>
<keyword evidence="10" id="KW-0862">Zinc</keyword>
<keyword evidence="12" id="KW-0238">DNA-binding</keyword>
<evidence type="ECO:0000256" key="16">
    <source>
        <dbReference type="ARBA" id="ARBA00078536"/>
    </source>
</evidence>
<evidence type="ECO:0000256" key="12">
    <source>
        <dbReference type="ARBA" id="ARBA00023125"/>
    </source>
</evidence>
<evidence type="ECO:0000256" key="18">
    <source>
        <dbReference type="SAM" id="MobiDB-lite"/>
    </source>
</evidence>
<evidence type="ECO:0000256" key="17">
    <source>
        <dbReference type="PROSITE-ProRule" id="PRU00175"/>
    </source>
</evidence>
<keyword evidence="14" id="KW-0539">Nucleus</keyword>
<evidence type="ECO:0000256" key="5">
    <source>
        <dbReference type="ARBA" id="ARBA00022679"/>
    </source>
</evidence>
<evidence type="ECO:0000256" key="10">
    <source>
        <dbReference type="ARBA" id="ARBA00022833"/>
    </source>
</evidence>
<comment type="similarity">
    <text evidence="2">Belongs to the NFX1 family.</text>
</comment>
<keyword evidence="9" id="KW-0833">Ubl conjugation pathway</keyword>
<dbReference type="PROSITE" id="PS50089">
    <property type="entry name" value="ZF_RING_2"/>
    <property type="match status" value="1"/>
</dbReference>
<dbReference type="GO" id="GO:0000981">
    <property type="term" value="F:DNA-binding transcription factor activity, RNA polymerase II-specific"/>
    <property type="evidence" value="ECO:0007669"/>
    <property type="project" value="TreeGrafter"/>
</dbReference>
<feature type="compositionally biased region" description="Basic and acidic residues" evidence="18">
    <location>
        <begin position="144"/>
        <end position="162"/>
    </location>
</feature>
<dbReference type="Proteomes" id="UP000808372">
    <property type="component" value="Chromosome 33"/>
</dbReference>
<dbReference type="CDD" id="cd16696">
    <property type="entry name" value="RING-CH-C4HC3_NFX1"/>
    <property type="match status" value="1"/>
</dbReference>
<evidence type="ECO:0000256" key="3">
    <source>
        <dbReference type="ARBA" id="ARBA00022491"/>
    </source>
</evidence>
<dbReference type="SMART" id="SM00393">
    <property type="entry name" value="R3H"/>
    <property type="match status" value="1"/>
</dbReference>
<evidence type="ECO:0000259" key="19">
    <source>
        <dbReference type="PROSITE" id="PS50016"/>
    </source>
</evidence>
<dbReference type="GO" id="GO:0000122">
    <property type="term" value="P:negative regulation of transcription by RNA polymerase II"/>
    <property type="evidence" value="ECO:0007669"/>
    <property type="project" value="UniProtKB-ARBA"/>
</dbReference>
<evidence type="ECO:0000256" key="2">
    <source>
        <dbReference type="ARBA" id="ARBA00007269"/>
    </source>
</evidence>
<feature type="compositionally biased region" description="Basic and acidic residues" evidence="18">
    <location>
        <begin position="244"/>
        <end position="264"/>
    </location>
</feature>
<dbReference type="SMART" id="SM00184">
    <property type="entry name" value="RING"/>
    <property type="match status" value="1"/>
</dbReference>
<dbReference type="CDD" id="cd06008">
    <property type="entry name" value="NF-X1-zinc-finger"/>
    <property type="match status" value="5"/>
</dbReference>
<organism evidence="22 23">
    <name type="scientific">Salvelinus namaycush</name>
    <name type="common">Lake trout</name>
    <name type="synonym">Salmo namaycush</name>
    <dbReference type="NCBI Taxonomy" id="8040"/>
    <lineage>
        <taxon>Eukaryota</taxon>
        <taxon>Metazoa</taxon>
        <taxon>Chordata</taxon>
        <taxon>Craniata</taxon>
        <taxon>Vertebrata</taxon>
        <taxon>Euteleostomi</taxon>
        <taxon>Actinopterygii</taxon>
        <taxon>Neopterygii</taxon>
        <taxon>Teleostei</taxon>
        <taxon>Protacanthopterygii</taxon>
        <taxon>Salmoniformes</taxon>
        <taxon>Salmonidae</taxon>
        <taxon>Salmoninae</taxon>
        <taxon>Salvelinus</taxon>
    </lineage>
</organism>
<keyword evidence="13" id="KW-0804">Transcription</keyword>
<evidence type="ECO:0000256" key="15">
    <source>
        <dbReference type="ARBA" id="ARBA00072498"/>
    </source>
</evidence>
<dbReference type="FunFam" id="3.30.1370.50:FF:000003">
    <property type="entry name" value="Transcriptional repressor NF-X1 isoform 1"/>
    <property type="match status" value="1"/>
</dbReference>
<feature type="compositionally biased region" description="Basic residues" evidence="18">
    <location>
        <begin position="20"/>
        <end position="32"/>
    </location>
</feature>
<dbReference type="InterPro" id="IPR001374">
    <property type="entry name" value="R3H_dom"/>
</dbReference>
<dbReference type="RefSeq" id="XP_038829248.1">
    <property type="nucleotide sequence ID" value="XM_038973320.1"/>
</dbReference>
<comment type="subcellular location">
    <subcellularLocation>
        <location evidence="1">Nucleus</location>
    </subcellularLocation>
</comment>
<feature type="compositionally biased region" description="Gly residues" evidence="18">
    <location>
        <begin position="121"/>
        <end position="140"/>
    </location>
</feature>
<evidence type="ECO:0000256" key="13">
    <source>
        <dbReference type="ARBA" id="ARBA00023163"/>
    </source>
</evidence>
<dbReference type="SUPFAM" id="SSF82708">
    <property type="entry name" value="R3H domain"/>
    <property type="match status" value="1"/>
</dbReference>